<feature type="chain" id="PRO_5042929201" description="Lipoprotein" evidence="1">
    <location>
        <begin position="25"/>
        <end position="181"/>
    </location>
</feature>
<evidence type="ECO:0008006" key="4">
    <source>
        <dbReference type="Google" id="ProtNLM"/>
    </source>
</evidence>
<gene>
    <name evidence="2" type="ORF">M104_1155</name>
</gene>
<name>A0AAN4SJA6_BACFG</name>
<evidence type="ECO:0000313" key="2">
    <source>
        <dbReference type="EMBL" id="EYA15485.1"/>
    </source>
</evidence>
<dbReference type="Proteomes" id="UP000022433">
    <property type="component" value="Unassembled WGS sequence"/>
</dbReference>
<dbReference type="AlphaFoldDB" id="A0AAN4SJA6"/>
<dbReference type="EMBL" id="JGEA01000015">
    <property type="protein sequence ID" value="EYA15485.1"/>
    <property type="molecule type" value="Genomic_DNA"/>
</dbReference>
<protein>
    <recommendedName>
        <fullName evidence="4">Lipoprotein</fullName>
    </recommendedName>
</protein>
<evidence type="ECO:0000313" key="3">
    <source>
        <dbReference type="Proteomes" id="UP000022433"/>
    </source>
</evidence>
<dbReference type="RefSeq" id="WP_032532832.1">
    <property type="nucleotide sequence ID" value="NZ_JGEA01000015.1"/>
</dbReference>
<comment type="caution">
    <text evidence="2">The sequence shown here is derived from an EMBL/GenBank/DDBJ whole genome shotgun (WGS) entry which is preliminary data.</text>
</comment>
<accession>A0AAN4SJA6</accession>
<keyword evidence="1" id="KW-0732">Signal</keyword>
<reference evidence="2 3" key="1">
    <citation type="submission" date="2014-02" db="EMBL/GenBank/DDBJ databases">
        <authorList>
            <person name="Sears C."/>
            <person name="Carroll K."/>
            <person name="Sack B.R."/>
            <person name="Qadri F."/>
            <person name="Myers L.L."/>
            <person name="Chung G.-T."/>
            <person name="Escheverria P."/>
            <person name="Fraser C.M."/>
            <person name="Sadzewicz L."/>
            <person name="Shefchek K.A."/>
            <person name="Tallon L."/>
            <person name="Das S.P."/>
            <person name="Daugherty S."/>
            <person name="Mongodin E.F."/>
        </authorList>
    </citation>
    <scope>NUCLEOTIDE SEQUENCE [LARGE SCALE GENOMIC DNA]</scope>
    <source>
        <strain evidence="2 3">1007-1-F #10</strain>
    </source>
</reference>
<evidence type="ECO:0000256" key="1">
    <source>
        <dbReference type="SAM" id="SignalP"/>
    </source>
</evidence>
<organism evidence="2 3">
    <name type="scientific">Bacteroides fragilis str. 1007-1-F #10</name>
    <dbReference type="NCBI Taxonomy" id="1339295"/>
    <lineage>
        <taxon>Bacteria</taxon>
        <taxon>Pseudomonadati</taxon>
        <taxon>Bacteroidota</taxon>
        <taxon>Bacteroidia</taxon>
        <taxon>Bacteroidales</taxon>
        <taxon>Bacteroidaceae</taxon>
        <taxon>Bacteroides</taxon>
    </lineage>
</organism>
<sequence length="181" mass="20112">MKKYVYVLVAVLGLNLTACGNANKKTTTEAADTVAVAVNGAQYVEDLLASAETNIGKKITLRGFITHTCKHSGKRCFVVGKDQKTSIRVEAKGNIGGFNRELIGSEVLIQGTLRENRLTKEYIDQMEEAINEKKVKDDGSAESCDAETANITAMRQWMKEHNKDFYSIYYIDGTNYEVVEE</sequence>
<feature type="signal peptide" evidence="1">
    <location>
        <begin position="1"/>
        <end position="24"/>
    </location>
</feature>
<proteinExistence type="predicted"/>